<dbReference type="CDD" id="cd03820">
    <property type="entry name" value="GT4_AmsD-like"/>
    <property type="match status" value="1"/>
</dbReference>
<keyword evidence="4" id="KW-1185">Reference proteome</keyword>
<organism evidence="3 4">
    <name type="scientific">Soonwooa buanensis</name>
    <dbReference type="NCBI Taxonomy" id="619805"/>
    <lineage>
        <taxon>Bacteria</taxon>
        <taxon>Pseudomonadati</taxon>
        <taxon>Bacteroidota</taxon>
        <taxon>Flavobacteriia</taxon>
        <taxon>Flavobacteriales</taxon>
        <taxon>Weeksellaceae</taxon>
        <taxon>Chryseobacterium group</taxon>
        <taxon>Soonwooa</taxon>
    </lineage>
</organism>
<accession>A0A1T5FIS9</accession>
<name>A0A1T5FIS9_9FLAO</name>
<dbReference type="STRING" id="619805.SAMN05660477_02095"/>
<keyword evidence="3" id="KW-0808">Transferase</keyword>
<dbReference type="RefSeq" id="WP_079667312.1">
    <property type="nucleotide sequence ID" value="NZ_FUYZ01000006.1"/>
</dbReference>
<dbReference type="Pfam" id="PF00534">
    <property type="entry name" value="Glycos_transf_1"/>
    <property type="match status" value="1"/>
</dbReference>
<dbReference type="InterPro" id="IPR001296">
    <property type="entry name" value="Glyco_trans_1"/>
</dbReference>
<dbReference type="OrthoDB" id="9811239at2"/>
<evidence type="ECO:0000259" key="1">
    <source>
        <dbReference type="Pfam" id="PF00534"/>
    </source>
</evidence>
<proteinExistence type="predicted"/>
<feature type="domain" description="Glycosyl transferase family 1" evidence="1">
    <location>
        <begin position="193"/>
        <end position="347"/>
    </location>
</feature>
<evidence type="ECO:0000259" key="2">
    <source>
        <dbReference type="Pfam" id="PF13439"/>
    </source>
</evidence>
<dbReference type="PANTHER" id="PTHR12526:SF630">
    <property type="entry name" value="GLYCOSYLTRANSFERASE"/>
    <property type="match status" value="1"/>
</dbReference>
<evidence type="ECO:0000313" key="4">
    <source>
        <dbReference type="Proteomes" id="UP000191112"/>
    </source>
</evidence>
<dbReference type="EMBL" id="FUYZ01000006">
    <property type="protein sequence ID" value="SKB96008.1"/>
    <property type="molecule type" value="Genomic_DNA"/>
</dbReference>
<dbReference type="Gene3D" id="3.40.50.2000">
    <property type="entry name" value="Glycogen Phosphorylase B"/>
    <property type="match status" value="2"/>
</dbReference>
<gene>
    <name evidence="3" type="ORF">SAMN05660477_02095</name>
</gene>
<feature type="domain" description="Glycosyltransferase subfamily 4-like N-terminal" evidence="2">
    <location>
        <begin position="14"/>
        <end position="183"/>
    </location>
</feature>
<dbReference type="GO" id="GO:0016757">
    <property type="term" value="F:glycosyltransferase activity"/>
    <property type="evidence" value="ECO:0007669"/>
    <property type="project" value="InterPro"/>
</dbReference>
<protein>
    <submittedName>
        <fullName evidence="3">Glycosyltransferase involved in cell wall bisynthesis</fullName>
    </submittedName>
</protein>
<dbReference type="AlphaFoldDB" id="A0A1T5FIS9"/>
<evidence type="ECO:0000313" key="3">
    <source>
        <dbReference type="EMBL" id="SKB96008.1"/>
    </source>
</evidence>
<dbReference type="InterPro" id="IPR028098">
    <property type="entry name" value="Glyco_trans_4-like_N"/>
</dbReference>
<reference evidence="3 4" key="1">
    <citation type="submission" date="2017-02" db="EMBL/GenBank/DDBJ databases">
        <authorList>
            <person name="Peterson S.W."/>
        </authorList>
    </citation>
    <scope>NUCLEOTIDE SEQUENCE [LARGE SCALE GENOMIC DNA]</scope>
    <source>
        <strain evidence="3 4">DSM 22323</strain>
    </source>
</reference>
<dbReference type="Proteomes" id="UP000191112">
    <property type="component" value="Unassembled WGS sequence"/>
</dbReference>
<dbReference type="Pfam" id="PF13439">
    <property type="entry name" value="Glyco_transf_4"/>
    <property type="match status" value="1"/>
</dbReference>
<sequence>MKIVFNTDQIHLHGGIEKVMATKVNFWANLPDVEVFIVTTEQHNLPPRYPLDERVRLVDFGVNYDRGTSYFSFENLKKAWQHYKRQKQLFADLQPDVIISPNFNFDHYWLPFIKQKAKLIKERHGSRFYEVTQRKNISFIKKLRFKINDWIEKKYDAIVVLNPDEASYVKTNNAVVIPNPVKISNLLADISAKKVVAAGRISPVKNFADLIKAWGFVYQEFPDWQLDIYGEDYLGTQTKLEQQIEEAGLQNVIHFKGSTENMLELMSQYSIYAMTSETECFPMVLLEALSIGLPIVSYDCPNGPRHIIDNGEDGILVKHKNVEALATELKTMMRNPAERQRIQKLAKHNYLHFTTTEVMKQWQTLLNLPNV</sequence>
<dbReference type="PANTHER" id="PTHR12526">
    <property type="entry name" value="GLYCOSYLTRANSFERASE"/>
    <property type="match status" value="1"/>
</dbReference>
<dbReference type="SUPFAM" id="SSF53756">
    <property type="entry name" value="UDP-Glycosyltransferase/glycogen phosphorylase"/>
    <property type="match status" value="1"/>
</dbReference>